<reference evidence="1 2" key="1">
    <citation type="submission" date="2016-10" db="EMBL/GenBank/DDBJ databases">
        <authorList>
            <person name="de Groot N.N."/>
        </authorList>
    </citation>
    <scope>NUCLEOTIDE SEQUENCE [LARGE SCALE GENOMIC DNA]</scope>
    <source>
        <strain evidence="1 2">DSM 1801</strain>
    </source>
</reference>
<organism evidence="1 2">
    <name type="scientific">[Clostridium] polysaccharolyticum</name>
    <dbReference type="NCBI Taxonomy" id="29364"/>
    <lineage>
        <taxon>Bacteria</taxon>
        <taxon>Bacillati</taxon>
        <taxon>Bacillota</taxon>
        <taxon>Clostridia</taxon>
        <taxon>Lachnospirales</taxon>
        <taxon>Lachnospiraceae</taxon>
    </lineage>
</organism>
<dbReference type="AlphaFoldDB" id="A0A1H9YK49"/>
<dbReference type="EMBL" id="FOHN01000002">
    <property type="protein sequence ID" value="SES69444.1"/>
    <property type="molecule type" value="Genomic_DNA"/>
</dbReference>
<gene>
    <name evidence="1" type="ORF">SAMN04487772_10264</name>
</gene>
<evidence type="ECO:0000313" key="2">
    <source>
        <dbReference type="Proteomes" id="UP000199800"/>
    </source>
</evidence>
<dbReference type="Proteomes" id="UP000199800">
    <property type="component" value="Unassembled WGS sequence"/>
</dbReference>
<evidence type="ECO:0000313" key="1">
    <source>
        <dbReference type="EMBL" id="SES69444.1"/>
    </source>
</evidence>
<dbReference type="RefSeq" id="WP_177180574.1">
    <property type="nucleotide sequence ID" value="NZ_FOHN01000002.1"/>
</dbReference>
<accession>A0A1H9YK49</accession>
<proteinExistence type="predicted"/>
<protein>
    <submittedName>
        <fullName evidence="1">Uncharacterized protein</fullName>
    </submittedName>
</protein>
<name>A0A1H9YK49_9FIRM</name>
<keyword evidence="2" id="KW-1185">Reference proteome</keyword>
<sequence>MTDNEKRAHDLTIAMIPIIYDKNYRDKEIVGGNAFDIYHDLYQQFLGQFNQEYR</sequence>
<dbReference type="STRING" id="29364.SAMN04487772_10264"/>